<dbReference type="RefSeq" id="WP_345497170.1">
    <property type="nucleotide sequence ID" value="NZ_BAABJM010000004.1"/>
</dbReference>
<evidence type="ECO:0000313" key="12">
    <source>
        <dbReference type="EMBL" id="GAA5059960.1"/>
    </source>
</evidence>
<evidence type="ECO:0000256" key="3">
    <source>
        <dbReference type="ARBA" id="ARBA00021315"/>
    </source>
</evidence>
<proteinExistence type="inferred from homology"/>
<evidence type="ECO:0000259" key="11">
    <source>
        <dbReference type="Pfam" id="PF02463"/>
    </source>
</evidence>
<evidence type="ECO:0000256" key="10">
    <source>
        <dbReference type="SAM" id="Coils"/>
    </source>
</evidence>
<comment type="function">
    <text evidence="1 9">May be involved in recombinational repair of damaged DNA.</text>
</comment>
<feature type="domain" description="RecF/RecN/SMC N-terminal" evidence="11">
    <location>
        <begin position="2"/>
        <end position="537"/>
    </location>
</feature>
<dbReference type="Gene3D" id="3.40.50.300">
    <property type="entry name" value="P-loop containing nucleotide triphosphate hydrolases"/>
    <property type="match status" value="2"/>
</dbReference>
<dbReference type="Pfam" id="PF02463">
    <property type="entry name" value="SMC_N"/>
    <property type="match status" value="1"/>
</dbReference>
<dbReference type="InterPro" id="IPR004604">
    <property type="entry name" value="DNA_recomb/repair_RecN"/>
</dbReference>
<dbReference type="SUPFAM" id="SSF52540">
    <property type="entry name" value="P-loop containing nucleoside triphosphate hydrolases"/>
    <property type="match status" value="2"/>
</dbReference>
<evidence type="ECO:0000256" key="7">
    <source>
        <dbReference type="ARBA" id="ARBA00023204"/>
    </source>
</evidence>
<keyword evidence="13" id="KW-1185">Reference proteome</keyword>
<comment type="similarity">
    <text evidence="2 9">Belongs to the RecN family.</text>
</comment>
<organism evidence="12 13">
    <name type="scientific">Nocardia callitridis</name>
    <dbReference type="NCBI Taxonomy" id="648753"/>
    <lineage>
        <taxon>Bacteria</taxon>
        <taxon>Bacillati</taxon>
        <taxon>Actinomycetota</taxon>
        <taxon>Actinomycetes</taxon>
        <taxon>Mycobacteriales</taxon>
        <taxon>Nocardiaceae</taxon>
        <taxon>Nocardia</taxon>
    </lineage>
</organism>
<evidence type="ECO:0000256" key="6">
    <source>
        <dbReference type="ARBA" id="ARBA00022840"/>
    </source>
</evidence>
<dbReference type="CDD" id="cd03241">
    <property type="entry name" value="ABC_RecN"/>
    <property type="match status" value="1"/>
</dbReference>
<evidence type="ECO:0000313" key="13">
    <source>
        <dbReference type="Proteomes" id="UP001500603"/>
    </source>
</evidence>
<reference evidence="13" key="1">
    <citation type="journal article" date="2019" name="Int. J. Syst. Evol. Microbiol.">
        <title>The Global Catalogue of Microorganisms (GCM) 10K type strain sequencing project: providing services to taxonomists for standard genome sequencing and annotation.</title>
        <authorList>
            <consortium name="The Broad Institute Genomics Platform"/>
            <consortium name="The Broad Institute Genome Sequencing Center for Infectious Disease"/>
            <person name="Wu L."/>
            <person name="Ma J."/>
        </authorList>
    </citation>
    <scope>NUCLEOTIDE SEQUENCE [LARGE SCALE GENOMIC DNA]</scope>
    <source>
        <strain evidence="13">JCM 18298</strain>
    </source>
</reference>
<keyword evidence="7 9" id="KW-0234">DNA repair</keyword>
<evidence type="ECO:0000256" key="8">
    <source>
        <dbReference type="ARBA" id="ARBA00033408"/>
    </source>
</evidence>
<keyword evidence="6" id="KW-0067">ATP-binding</keyword>
<name>A0ABP9KMX5_9NOCA</name>
<evidence type="ECO:0000256" key="5">
    <source>
        <dbReference type="ARBA" id="ARBA00022763"/>
    </source>
</evidence>
<dbReference type="PIRSF" id="PIRSF003128">
    <property type="entry name" value="RecN"/>
    <property type="match status" value="1"/>
</dbReference>
<dbReference type="PANTHER" id="PTHR11059:SF0">
    <property type="entry name" value="DNA REPAIR PROTEIN RECN"/>
    <property type="match status" value="1"/>
</dbReference>
<accession>A0ABP9KMX5</accession>
<keyword evidence="10" id="KW-0175">Coiled coil</keyword>
<dbReference type="NCBIfam" id="TIGR00634">
    <property type="entry name" value="recN"/>
    <property type="match status" value="1"/>
</dbReference>
<evidence type="ECO:0000256" key="9">
    <source>
        <dbReference type="PIRNR" id="PIRNR003128"/>
    </source>
</evidence>
<evidence type="ECO:0000256" key="2">
    <source>
        <dbReference type="ARBA" id="ARBA00009441"/>
    </source>
</evidence>
<sequence>MLTEIRIDGLGVISTATAQFHEGLTVLTGETGAGKTMVVTSLHLLSGARADAGRVRLGAARAVVEGRFTVEDVNEAAGAQVDRVLESAAAERDDDGSIIAIRTVGSDGRSRAHLGGRGVPASVLADFTASLLTVHGQNDQLRLQRPDQQLSALDQFALETVGPLLRTYQQRRRTWLDARAQLIERTERSRELALEADRLTHALAEIDGVAPEAGEDTRIVENVRRLSDLDSLRGAAQTAHDALAGPADAPEDNSGALDLLGAARARIDTAEDPALSALGPRLVDAIAVVVDLTTELSAYLSDLPSDPGALDSLLTRQAELKTLTRKYAPDIDGVLAWAQDARTKLGSLDVSEEALAALRAEVDAAADRVRTAARKLTAARTKAAGKLATAVSAELGGLAMGKAKLEVAVGPLLAGGQDSAPLEVEGKSLHASASGVDEVEFRLSAHSGAQSLPLSKSASGGELSRVMLALEVVLASSDHGATMVFDEVDAGVGGRAAVEIGRRLARLARTHQVIVVTHLPQVAAFADTHLVVDKADDGAGKVNSGVHALTNEERVIELARMLAGLDDTETGRAHAEELLATARSDKADTAVA</sequence>
<protein>
    <recommendedName>
        <fullName evidence="3 9">DNA repair protein RecN</fullName>
    </recommendedName>
    <alternativeName>
        <fullName evidence="8 9">Recombination protein N</fullName>
    </alternativeName>
</protein>
<keyword evidence="5 9" id="KW-0227">DNA damage</keyword>
<keyword evidence="4" id="KW-0547">Nucleotide-binding</keyword>
<dbReference type="EMBL" id="BAABJM010000004">
    <property type="protein sequence ID" value="GAA5059960.1"/>
    <property type="molecule type" value="Genomic_DNA"/>
</dbReference>
<dbReference type="InterPro" id="IPR027417">
    <property type="entry name" value="P-loop_NTPase"/>
</dbReference>
<evidence type="ECO:0000256" key="4">
    <source>
        <dbReference type="ARBA" id="ARBA00022741"/>
    </source>
</evidence>
<dbReference type="PANTHER" id="PTHR11059">
    <property type="entry name" value="DNA REPAIR PROTEIN RECN"/>
    <property type="match status" value="1"/>
</dbReference>
<feature type="coiled-coil region" evidence="10">
    <location>
        <begin position="348"/>
        <end position="375"/>
    </location>
</feature>
<evidence type="ECO:0000256" key="1">
    <source>
        <dbReference type="ARBA" id="ARBA00003618"/>
    </source>
</evidence>
<dbReference type="Proteomes" id="UP001500603">
    <property type="component" value="Unassembled WGS sequence"/>
</dbReference>
<dbReference type="InterPro" id="IPR003395">
    <property type="entry name" value="RecF/RecN/SMC_N"/>
</dbReference>
<comment type="caution">
    <text evidence="12">The sequence shown here is derived from an EMBL/GenBank/DDBJ whole genome shotgun (WGS) entry which is preliminary data.</text>
</comment>
<gene>
    <name evidence="12" type="primary">recN</name>
    <name evidence="12" type="ORF">GCM10023318_40890</name>
</gene>